<dbReference type="InterPro" id="IPR050754">
    <property type="entry name" value="FKBP4/5/8-like"/>
</dbReference>
<evidence type="ECO:0000313" key="10">
    <source>
        <dbReference type="EMBL" id="VVC24829.1"/>
    </source>
</evidence>
<comment type="catalytic activity">
    <reaction evidence="1 7">
        <text>[protein]-peptidylproline (omega=180) = [protein]-peptidylproline (omega=0)</text>
        <dbReference type="Rhea" id="RHEA:16237"/>
        <dbReference type="Rhea" id="RHEA-COMP:10747"/>
        <dbReference type="Rhea" id="RHEA-COMP:10748"/>
        <dbReference type="ChEBI" id="CHEBI:83833"/>
        <dbReference type="ChEBI" id="CHEBI:83834"/>
        <dbReference type="EC" id="5.2.1.8"/>
    </reaction>
</comment>
<proteinExistence type="predicted"/>
<keyword evidence="4 8" id="KW-0802">TPR repeat</keyword>
<dbReference type="InterPro" id="IPR011990">
    <property type="entry name" value="TPR-like_helical_dom_sf"/>
</dbReference>
<evidence type="ECO:0000256" key="1">
    <source>
        <dbReference type="ARBA" id="ARBA00000971"/>
    </source>
</evidence>
<accession>A0A5E4M4N1</accession>
<evidence type="ECO:0000313" key="11">
    <source>
        <dbReference type="Proteomes" id="UP000325440"/>
    </source>
</evidence>
<evidence type="ECO:0000259" key="9">
    <source>
        <dbReference type="PROSITE" id="PS50059"/>
    </source>
</evidence>
<dbReference type="Gene3D" id="1.25.40.10">
    <property type="entry name" value="Tetratricopeptide repeat domain"/>
    <property type="match status" value="1"/>
</dbReference>
<evidence type="ECO:0000256" key="5">
    <source>
        <dbReference type="ARBA" id="ARBA00023110"/>
    </source>
</evidence>
<dbReference type="InterPro" id="IPR001179">
    <property type="entry name" value="PPIase_FKBP_dom"/>
</dbReference>
<dbReference type="PROSITE" id="PS50059">
    <property type="entry name" value="FKBP_PPIASE"/>
    <property type="match status" value="1"/>
</dbReference>
<dbReference type="SMART" id="SM00028">
    <property type="entry name" value="TPR"/>
    <property type="match status" value="3"/>
</dbReference>
<dbReference type="PANTHER" id="PTHR46512:SF9">
    <property type="entry name" value="PEPTIDYLPROLYL ISOMERASE"/>
    <property type="match status" value="1"/>
</dbReference>
<dbReference type="Pfam" id="PF00254">
    <property type="entry name" value="FKBP_C"/>
    <property type="match status" value="1"/>
</dbReference>
<feature type="repeat" description="TPR" evidence="8">
    <location>
        <begin position="323"/>
        <end position="356"/>
    </location>
</feature>
<evidence type="ECO:0000256" key="2">
    <source>
        <dbReference type="ARBA" id="ARBA00013194"/>
    </source>
</evidence>
<dbReference type="EC" id="5.2.1.8" evidence="2 7"/>
<protein>
    <recommendedName>
        <fullName evidence="2 7">peptidylprolyl isomerase</fullName>
        <ecNumber evidence="2 7">5.2.1.8</ecNumber>
    </recommendedName>
</protein>
<feature type="domain" description="PPIase FKBP-type" evidence="9">
    <location>
        <begin position="28"/>
        <end position="114"/>
    </location>
</feature>
<dbReference type="AlphaFoldDB" id="A0A5E4M4N1"/>
<dbReference type="GO" id="GO:0003755">
    <property type="term" value="F:peptidyl-prolyl cis-trans isomerase activity"/>
    <property type="evidence" value="ECO:0007669"/>
    <property type="project" value="UniProtKB-KW"/>
</dbReference>
<dbReference type="Proteomes" id="UP000325440">
    <property type="component" value="Unassembled WGS sequence"/>
</dbReference>
<name>A0A5E4M4N1_9HEMI</name>
<reference evidence="10 11" key="1">
    <citation type="submission" date="2019-08" db="EMBL/GenBank/DDBJ databases">
        <authorList>
            <person name="Alioto T."/>
            <person name="Alioto T."/>
            <person name="Gomez Garrido J."/>
        </authorList>
    </citation>
    <scope>NUCLEOTIDE SEQUENCE [LARGE SCALE GENOMIC DNA]</scope>
</reference>
<dbReference type="PROSITE" id="PS50005">
    <property type="entry name" value="TPR"/>
    <property type="match status" value="1"/>
</dbReference>
<dbReference type="PANTHER" id="PTHR46512">
    <property type="entry name" value="PEPTIDYLPROLYL ISOMERASE"/>
    <property type="match status" value="1"/>
</dbReference>
<evidence type="ECO:0000256" key="6">
    <source>
        <dbReference type="ARBA" id="ARBA00023235"/>
    </source>
</evidence>
<dbReference type="Gene3D" id="3.10.50.40">
    <property type="match status" value="2"/>
</dbReference>
<keyword evidence="6 7" id="KW-0413">Isomerase</keyword>
<gene>
    <name evidence="10" type="ORF">CINCED_3A014088</name>
</gene>
<organism evidence="10 11">
    <name type="scientific">Cinara cedri</name>
    <dbReference type="NCBI Taxonomy" id="506608"/>
    <lineage>
        <taxon>Eukaryota</taxon>
        <taxon>Metazoa</taxon>
        <taxon>Ecdysozoa</taxon>
        <taxon>Arthropoda</taxon>
        <taxon>Hexapoda</taxon>
        <taxon>Insecta</taxon>
        <taxon>Pterygota</taxon>
        <taxon>Neoptera</taxon>
        <taxon>Paraneoptera</taxon>
        <taxon>Hemiptera</taxon>
        <taxon>Sternorrhyncha</taxon>
        <taxon>Aphidomorpha</taxon>
        <taxon>Aphidoidea</taxon>
        <taxon>Aphididae</taxon>
        <taxon>Lachninae</taxon>
        <taxon>Cinara</taxon>
    </lineage>
</organism>
<dbReference type="InterPro" id="IPR019734">
    <property type="entry name" value="TPR_rpt"/>
</dbReference>
<keyword evidence="3" id="KW-0677">Repeat</keyword>
<dbReference type="InterPro" id="IPR046357">
    <property type="entry name" value="PPIase_dom_sf"/>
</dbReference>
<keyword evidence="5 7" id="KW-0697">Rotamase</keyword>
<dbReference type="SUPFAM" id="SSF54534">
    <property type="entry name" value="FKBP-like"/>
    <property type="match status" value="2"/>
</dbReference>
<dbReference type="Pfam" id="PF13181">
    <property type="entry name" value="TPR_8"/>
    <property type="match status" value="1"/>
</dbReference>
<dbReference type="OrthoDB" id="433738at2759"/>
<evidence type="ECO:0000256" key="4">
    <source>
        <dbReference type="ARBA" id="ARBA00022803"/>
    </source>
</evidence>
<dbReference type="SUPFAM" id="SSF48452">
    <property type="entry name" value="TPR-like"/>
    <property type="match status" value="1"/>
</dbReference>
<evidence type="ECO:0000256" key="7">
    <source>
        <dbReference type="PROSITE-ProRule" id="PRU00277"/>
    </source>
</evidence>
<dbReference type="EMBL" id="CABPRJ010000006">
    <property type="protein sequence ID" value="VVC24829.1"/>
    <property type="molecule type" value="Genomic_DNA"/>
</dbReference>
<sequence>MDVTHKLDGGVLKDIIKHGNGTDKPHKGCRAFVHYTGTLPDGTVFDKTNETPFQFTLGKDMTIKCFELAVVTMNIGETSKFRCHPDYGYGSDGFELVIPPNTWLTFEIHLLKWTWEDISRRKDRSITRQIIEPGMNHSTPSSLSLVNIHLEKEQNGNVVEEKDVEFRLGEGEAFGICPGIEIALTKFKKNEKSRLFIQGKHTFMTYEKEDDQEVYVIRLNFFEKILDSWSLTSEDRIEQAKYFKQKGTDYFKVNNYKLALKCYKKMFDYLKDDISIDESQMKEVKFLTVVSYLNSALCNLKSNRHTQAKNDCESALSIEPLNIKALFRKGEALIGLHELITAKECFETVLQIEPNNRAAVVKINECENKLKSQNKLEKSVYSNMFEKFAKRDTAKEEEFLSQQPDVMNTLGEWGDDERERAPTDFEKENPNILMLNTTGDFKNM</sequence>
<keyword evidence="11" id="KW-1185">Reference proteome</keyword>
<evidence type="ECO:0000256" key="8">
    <source>
        <dbReference type="PROSITE-ProRule" id="PRU00339"/>
    </source>
</evidence>
<evidence type="ECO:0000256" key="3">
    <source>
        <dbReference type="ARBA" id="ARBA00022737"/>
    </source>
</evidence>